<feature type="compositionally biased region" description="Low complexity" evidence="1">
    <location>
        <begin position="63"/>
        <end position="74"/>
    </location>
</feature>
<proteinExistence type="predicted"/>
<evidence type="ECO:0000313" key="3">
    <source>
        <dbReference type="Proteomes" id="UP000250140"/>
    </source>
</evidence>
<protein>
    <submittedName>
        <fullName evidence="2">Uncharacterized protein</fullName>
    </submittedName>
</protein>
<sequence length="123" mass="13183">MTQRNQRSGQPRSNSSSTPNATQSTQSTQSIPDSSPPRSRNSLPFFCQLPCLDDLRGPPSANRPRTSSPSGPSTAAHHLQARHLPVLSSPSLLSLLSLTKSPAFAMPAEILSRLFALCLQAHP</sequence>
<evidence type="ECO:0000256" key="1">
    <source>
        <dbReference type="SAM" id="MobiDB-lite"/>
    </source>
</evidence>
<name>A0A8E2ENL8_9PEZI</name>
<reference evidence="2 3" key="1">
    <citation type="journal article" date="2016" name="Nat. Commun.">
        <title>Ectomycorrhizal ecology is imprinted in the genome of the dominant symbiotic fungus Cenococcum geophilum.</title>
        <authorList>
            <consortium name="DOE Joint Genome Institute"/>
            <person name="Peter M."/>
            <person name="Kohler A."/>
            <person name="Ohm R.A."/>
            <person name="Kuo A."/>
            <person name="Krutzmann J."/>
            <person name="Morin E."/>
            <person name="Arend M."/>
            <person name="Barry K.W."/>
            <person name="Binder M."/>
            <person name="Choi C."/>
            <person name="Clum A."/>
            <person name="Copeland A."/>
            <person name="Grisel N."/>
            <person name="Haridas S."/>
            <person name="Kipfer T."/>
            <person name="LaButti K."/>
            <person name="Lindquist E."/>
            <person name="Lipzen A."/>
            <person name="Maire R."/>
            <person name="Meier B."/>
            <person name="Mihaltcheva S."/>
            <person name="Molinier V."/>
            <person name="Murat C."/>
            <person name="Poggeler S."/>
            <person name="Quandt C.A."/>
            <person name="Sperisen C."/>
            <person name="Tritt A."/>
            <person name="Tisserant E."/>
            <person name="Crous P.W."/>
            <person name="Henrissat B."/>
            <person name="Nehls U."/>
            <person name="Egli S."/>
            <person name="Spatafora J.W."/>
            <person name="Grigoriev I.V."/>
            <person name="Martin F.M."/>
        </authorList>
    </citation>
    <scope>NUCLEOTIDE SEQUENCE [LARGE SCALE GENOMIC DNA]</scope>
    <source>
        <strain evidence="2 3">CBS 207.34</strain>
    </source>
</reference>
<evidence type="ECO:0000313" key="2">
    <source>
        <dbReference type="EMBL" id="OCL01811.1"/>
    </source>
</evidence>
<dbReference type="EMBL" id="KV751052">
    <property type="protein sequence ID" value="OCL01811.1"/>
    <property type="molecule type" value="Genomic_DNA"/>
</dbReference>
<organism evidence="2 3">
    <name type="scientific">Glonium stellatum</name>
    <dbReference type="NCBI Taxonomy" id="574774"/>
    <lineage>
        <taxon>Eukaryota</taxon>
        <taxon>Fungi</taxon>
        <taxon>Dikarya</taxon>
        <taxon>Ascomycota</taxon>
        <taxon>Pezizomycotina</taxon>
        <taxon>Dothideomycetes</taxon>
        <taxon>Pleosporomycetidae</taxon>
        <taxon>Gloniales</taxon>
        <taxon>Gloniaceae</taxon>
        <taxon>Glonium</taxon>
    </lineage>
</organism>
<feature type="region of interest" description="Disordered" evidence="1">
    <location>
        <begin position="1"/>
        <end position="82"/>
    </location>
</feature>
<keyword evidence="3" id="KW-1185">Reference proteome</keyword>
<accession>A0A8E2ENL8</accession>
<gene>
    <name evidence="2" type="ORF">AOQ84DRAFT_204068</name>
</gene>
<dbReference type="Proteomes" id="UP000250140">
    <property type="component" value="Unassembled WGS sequence"/>
</dbReference>
<dbReference type="AlphaFoldDB" id="A0A8E2ENL8"/>
<feature type="compositionally biased region" description="Polar residues" evidence="1">
    <location>
        <begin position="1"/>
        <end position="42"/>
    </location>
</feature>